<dbReference type="EMBL" id="QGKW02000276">
    <property type="protein sequence ID" value="KAF2607671.1"/>
    <property type="molecule type" value="Genomic_DNA"/>
</dbReference>
<evidence type="ECO:0000313" key="1">
    <source>
        <dbReference type="EMBL" id="KAF2607671.1"/>
    </source>
</evidence>
<name>A0A8S9LP59_BRACR</name>
<comment type="caution">
    <text evidence="1">The sequence shown here is derived from an EMBL/GenBank/DDBJ whole genome shotgun (WGS) entry which is preliminary data.</text>
</comment>
<evidence type="ECO:0000313" key="2">
    <source>
        <dbReference type="Proteomes" id="UP000712281"/>
    </source>
</evidence>
<reference evidence="1" key="1">
    <citation type="submission" date="2019-12" db="EMBL/GenBank/DDBJ databases">
        <title>Genome sequencing and annotation of Brassica cretica.</title>
        <authorList>
            <person name="Studholme D.J."/>
            <person name="Sarris P.F."/>
        </authorList>
    </citation>
    <scope>NUCLEOTIDE SEQUENCE</scope>
    <source>
        <strain evidence="1">PFS-001/15</strain>
        <tissue evidence="1">Leaf</tissue>
    </source>
</reference>
<accession>A0A8S9LP59</accession>
<dbReference type="Proteomes" id="UP000712281">
    <property type="component" value="Unassembled WGS sequence"/>
</dbReference>
<protein>
    <submittedName>
        <fullName evidence="1">Uncharacterized protein</fullName>
    </submittedName>
</protein>
<gene>
    <name evidence="1" type="ORF">F2Q68_00045062</name>
</gene>
<dbReference type="AlphaFoldDB" id="A0A8S9LP59"/>
<proteinExistence type="predicted"/>
<sequence>MKAESNALSLFVFVATNNPSEGVGEMKMRLNSTRRVSKEMILITAPIFTTCSHLLLRHSDHSSSPPPLRHSSEQSFSFPKRLRGGLFGSVAPMRLG</sequence>
<organism evidence="1 2">
    <name type="scientific">Brassica cretica</name>
    <name type="common">Mustard</name>
    <dbReference type="NCBI Taxonomy" id="69181"/>
    <lineage>
        <taxon>Eukaryota</taxon>
        <taxon>Viridiplantae</taxon>
        <taxon>Streptophyta</taxon>
        <taxon>Embryophyta</taxon>
        <taxon>Tracheophyta</taxon>
        <taxon>Spermatophyta</taxon>
        <taxon>Magnoliopsida</taxon>
        <taxon>eudicotyledons</taxon>
        <taxon>Gunneridae</taxon>
        <taxon>Pentapetalae</taxon>
        <taxon>rosids</taxon>
        <taxon>malvids</taxon>
        <taxon>Brassicales</taxon>
        <taxon>Brassicaceae</taxon>
        <taxon>Brassiceae</taxon>
        <taxon>Brassica</taxon>
    </lineage>
</organism>